<comment type="similarity">
    <text evidence="10">Belongs to the glycosyl hydrolase 18 family.</text>
</comment>
<dbReference type="PROSITE" id="PS01095">
    <property type="entry name" value="GH18_1"/>
    <property type="match status" value="1"/>
</dbReference>
<gene>
    <name evidence="15" type="ORF">BHYA_0423g00040</name>
</gene>
<dbReference type="PANTHER" id="PTHR45708">
    <property type="entry name" value="ENDOCHITINASE"/>
    <property type="match status" value="1"/>
</dbReference>
<evidence type="ECO:0000256" key="2">
    <source>
        <dbReference type="ARBA" id="ARBA00012729"/>
    </source>
</evidence>
<evidence type="ECO:0000256" key="4">
    <source>
        <dbReference type="ARBA" id="ARBA00022801"/>
    </source>
</evidence>
<dbReference type="PROSITE" id="PS51164">
    <property type="entry name" value="CBM1_2"/>
    <property type="match status" value="1"/>
</dbReference>
<evidence type="ECO:0000256" key="11">
    <source>
        <dbReference type="SAM" id="MobiDB-lite"/>
    </source>
</evidence>
<comment type="caution">
    <text evidence="15">The sequence shown here is derived from an EMBL/GenBank/DDBJ whole genome shotgun (WGS) entry which is preliminary data.</text>
</comment>
<evidence type="ECO:0000259" key="13">
    <source>
        <dbReference type="PROSITE" id="PS51164"/>
    </source>
</evidence>
<evidence type="ECO:0000256" key="8">
    <source>
        <dbReference type="ARBA" id="ARBA00023326"/>
    </source>
</evidence>
<dbReference type="Pfam" id="PF00734">
    <property type="entry name" value="CBM_1"/>
    <property type="match status" value="1"/>
</dbReference>
<keyword evidence="16" id="KW-1185">Reference proteome</keyword>
<dbReference type="InterPro" id="IPR000254">
    <property type="entry name" value="CBD"/>
</dbReference>
<evidence type="ECO:0000259" key="14">
    <source>
        <dbReference type="PROSITE" id="PS51910"/>
    </source>
</evidence>
<dbReference type="InterPro" id="IPR001579">
    <property type="entry name" value="Glyco_hydro_18_chit_AS"/>
</dbReference>
<protein>
    <recommendedName>
        <fullName evidence="2">chitinase</fullName>
        <ecNumber evidence="2">3.2.1.14</ecNumber>
    </recommendedName>
</protein>
<dbReference type="SMART" id="SM00236">
    <property type="entry name" value="fCBD"/>
    <property type="match status" value="1"/>
</dbReference>
<dbReference type="Gene3D" id="3.20.20.80">
    <property type="entry name" value="Glycosidases"/>
    <property type="match status" value="1"/>
</dbReference>
<dbReference type="InterPro" id="IPR050542">
    <property type="entry name" value="Glycosyl_Hydrlase18_Chitinase"/>
</dbReference>
<evidence type="ECO:0000256" key="9">
    <source>
        <dbReference type="RuleBase" id="RU000489"/>
    </source>
</evidence>
<keyword evidence="7 9" id="KW-0326">Glycosidase</keyword>
<evidence type="ECO:0000256" key="3">
    <source>
        <dbReference type="ARBA" id="ARBA00022729"/>
    </source>
</evidence>
<dbReference type="SUPFAM" id="SSF57180">
    <property type="entry name" value="Cellulose-binding domain"/>
    <property type="match status" value="1"/>
</dbReference>
<keyword evidence="6" id="KW-0119">Carbohydrate metabolism</keyword>
<dbReference type="InterPro" id="IPR001223">
    <property type="entry name" value="Glyco_hydro18_cat"/>
</dbReference>
<name>A0A4Z1G9M0_9HELO</name>
<evidence type="ECO:0000256" key="6">
    <source>
        <dbReference type="ARBA" id="ARBA00023277"/>
    </source>
</evidence>
<feature type="domain" description="GH18" evidence="14">
    <location>
        <begin position="18"/>
        <end position="299"/>
    </location>
</feature>
<proteinExistence type="inferred from homology"/>
<dbReference type="EMBL" id="PQXK01000420">
    <property type="protein sequence ID" value="TGO31729.1"/>
    <property type="molecule type" value="Genomic_DNA"/>
</dbReference>
<dbReference type="GO" id="GO:0005576">
    <property type="term" value="C:extracellular region"/>
    <property type="evidence" value="ECO:0007669"/>
    <property type="project" value="InterPro"/>
</dbReference>
<dbReference type="GO" id="GO:0008843">
    <property type="term" value="F:endochitinase activity"/>
    <property type="evidence" value="ECO:0007669"/>
    <property type="project" value="UniProtKB-EC"/>
</dbReference>
<accession>A0A4Z1G9M0</accession>
<dbReference type="GO" id="GO:0006032">
    <property type="term" value="P:chitin catabolic process"/>
    <property type="evidence" value="ECO:0007669"/>
    <property type="project" value="UniProtKB-KW"/>
</dbReference>
<feature type="compositionally biased region" description="Low complexity" evidence="11">
    <location>
        <begin position="316"/>
        <end position="350"/>
    </location>
</feature>
<feature type="signal peptide" evidence="12">
    <location>
        <begin position="1"/>
        <end position="22"/>
    </location>
</feature>
<sequence>MPSLSALAPLAGIIATIPSVIAGFDPTSQSNVAIIPLAFLSSINTPVLNFANQGDPCTVISGSTLFYCSELEADITTCQETYGKTILLSVGGATYTEGGFTSTQAATTAANNLWSWFGPDISGDIRPFGAAVIDGFDFDFESTVSNMPAFGNQLRSLMDTDKNKTWLLSAAPQCPYPDAADGPMLDGTVSFDIVWVQFYNNYCGVQSFVPGVSTQNNFNFDTWDNWAKTVSLNPNVKVMLGIPSNTGAGAGYTSGAALASVIAYSKSFSSFGGVMMWDMSQLYANAGFLDAVNMDLGKPAVTVPVTTSTITSTSTSKTSITSTTTSATTTAPGSTLTTITTTSASPTSTSGPLVNEWNQCGGQGWTGATNCVPGTSCVAYSIWYSQCNPN</sequence>
<dbReference type="InterPro" id="IPR035971">
    <property type="entry name" value="CBD_sf"/>
</dbReference>
<evidence type="ECO:0000313" key="16">
    <source>
        <dbReference type="Proteomes" id="UP000297814"/>
    </source>
</evidence>
<dbReference type="Pfam" id="PF00704">
    <property type="entry name" value="Glyco_hydro_18"/>
    <property type="match status" value="1"/>
</dbReference>
<dbReference type="GO" id="GO:0000272">
    <property type="term" value="P:polysaccharide catabolic process"/>
    <property type="evidence" value="ECO:0007669"/>
    <property type="project" value="UniProtKB-KW"/>
</dbReference>
<dbReference type="InterPro" id="IPR017853">
    <property type="entry name" value="GH"/>
</dbReference>
<feature type="domain" description="CBM1" evidence="13">
    <location>
        <begin position="352"/>
        <end position="388"/>
    </location>
</feature>
<dbReference type="PROSITE" id="PS51910">
    <property type="entry name" value="GH18_2"/>
    <property type="match status" value="1"/>
</dbReference>
<dbReference type="PANTHER" id="PTHR45708:SF49">
    <property type="entry name" value="ENDOCHITINASE"/>
    <property type="match status" value="1"/>
</dbReference>
<keyword evidence="8" id="KW-0624">Polysaccharide degradation</keyword>
<dbReference type="PROSITE" id="PS00562">
    <property type="entry name" value="CBM1_1"/>
    <property type="match status" value="1"/>
</dbReference>
<keyword evidence="4 9" id="KW-0378">Hydrolase</keyword>
<dbReference type="GO" id="GO:0030248">
    <property type="term" value="F:cellulose binding"/>
    <property type="evidence" value="ECO:0007669"/>
    <property type="project" value="InterPro"/>
</dbReference>
<comment type="catalytic activity">
    <reaction evidence="1">
        <text>Random endo-hydrolysis of N-acetyl-beta-D-glucosaminide (1-&gt;4)-beta-linkages in chitin and chitodextrins.</text>
        <dbReference type="EC" id="3.2.1.14"/>
    </reaction>
</comment>
<feature type="chain" id="PRO_5021283471" description="chitinase" evidence="12">
    <location>
        <begin position="23"/>
        <end position="390"/>
    </location>
</feature>
<dbReference type="SUPFAM" id="SSF51445">
    <property type="entry name" value="(Trans)glycosidases"/>
    <property type="match status" value="1"/>
</dbReference>
<evidence type="ECO:0000256" key="5">
    <source>
        <dbReference type="ARBA" id="ARBA00023024"/>
    </source>
</evidence>
<feature type="region of interest" description="Disordered" evidence="11">
    <location>
        <begin position="316"/>
        <end position="351"/>
    </location>
</feature>
<keyword evidence="3 12" id="KW-0732">Signal</keyword>
<dbReference type="EC" id="3.2.1.14" evidence="2"/>
<dbReference type="AlphaFoldDB" id="A0A4Z1G9M0"/>
<dbReference type="Proteomes" id="UP000297814">
    <property type="component" value="Unassembled WGS sequence"/>
</dbReference>
<reference evidence="15 16" key="1">
    <citation type="submission" date="2017-12" db="EMBL/GenBank/DDBJ databases">
        <title>Comparative genomics of Botrytis spp.</title>
        <authorList>
            <person name="Valero-Jimenez C.A."/>
            <person name="Tapia P."/>
            <person name="Veloso J."/>
            <person name="Silva-Moreno E."/>
            <person name="Staats M."/>
            <person name="Valdes J.H."/>
            <person name="Van Kan J.A.L."/>
        </authorList>
    </citation>
    <scope>NUCLEOTIDE SEQUENCE [LARGE SCALE GENOMIC DNA]</scope>
    <source>
        <strain evidence="15 16">Bh0001</strain>
    </source>
</reference>
<evidence type="ECO:0000256" key="10">
    <source>
        <dbReference type="RuleBase" id="RU004453"/>
    </source>
</evidence>
<evidence type="ECO:0000313" key="15">
    <source>
        <dbReference type="EMBL" id="TGO31729.1"/>
    </source>
</evidence>
<keyword evidence="5" id="KW-0146">Chitin degradation</keyword>
<organism evidence="15 16">
    <name type="scientific">Botrytis hyacinthi</name>
    <dbReference type="NCBI Taxonomy" id="278943"/>
    <lineage>
        <taxon>Eukaryota</taxon>
        <taxon>Fungi</taxon>
        <taxon>Dikarya</taxon>
        <taxon>Ascomycota</taxon>
        <taxon>Pezizomycotina</taxon>
        <taxon>Leotiomycetes</taxon>
        <taxon>Helotiales</taxon>
        <taxon>Sclerotiniaceae</taxon>
        <taxon>Botrytis</taxon>
    </lineage>
</organism>
<evidence type="ECO:0000256" key="7">
    <source>
        <dbReference type="ARBA" id="ARBA00023295"/>
    </source>
</evidence>
<evidence type="ECO:0000256" key="1">
    <source>
        <dbReference type="ARBA" id="ARBA00000822"/>
    </source>
</evidence>
<evidence type="ECO:0000256" key="12">
    <source>
        <dbReference type="SAM" id="SignalP"/>
    </source>
</evidence>